<evidence type="ECO:0000256" key="2">
    <source>
        <dbReference type="SAM" id="SignalP"/>
    </source>
</evidence>
<dbReference type="CDD" id="cd09631">
    <property type="entry name" value="DOMON_DOH"/>
    <property type="match status" value="1"/>
</dbReference>
<keyword evidence="2" id="KW-0732">Signal</keyword>
<protein>
    <recommendedName>
        <fullName evidence="3">DOMON domain-containing protein</fullName>
    </recommendedName>
</protein>
<dbReference type="AlphaFoldDB" id="A0A1F5RGX7"/>
<feature type="domain" description="DOMON" evidence="3">
    <location>
        <begin position="57"/>
        <end position="164"/>
    </location>
</feature>
<dbReference type="InterPro" id="IPR005018">
    <property type="entry name" value="DOMON_domain"/>
</dbReference>
<evidence type="ECO:0000313" key="4">
    <source>
        <dbReference type="EMBL" id="OGF13642.1"/>
    </source>
</evidence>
<feature type="region of interest" description="Disordered" evidence="1">
    <location>
        <begin position="170"/>
        <end position="211"/>
    </location>
</feature>
<evidence type="ECO:0000313" key="5">
    <source>
        <dbReference type="Proteomes" id="UP000177230"/>
    </source>
</evidence>
<dbReference type="EMBL" id="MFFM01000014">
    <property type="protein sequence ID" value="OGF13642.1"/>
    <property type="molecule type" value="Genomic_DNA"/>
</dbReference>
<dbReference type="InterPro" id="IPR045266">
    <property type="entry name" value="DOH_DOMON"/>
</dbReference>
<comment type="caution">
    <text evidence="4">The sequence shown here is derived from an EMBL/GenBank/DDBJ whole genome shotgun (WGS) entry which is preliminary data.</text>
</comment>
<dbReference type="Pfam" id="PF03351">
    <property type="entry name" value="DOMON"/>
    <property type="match status" value="1"/>
</dbReference>
<proteinExistence type="predicted"/>
<evidence type="ECO:0000259" key="3">
    <source>
        <dbReference type="Pfam" id="PF03351"/>
    </source>
</evidence>
<accession>A0A1F5RGX7</accession>
<feature type="chain" id="PRO_5009520805" description="DOMON domain-containing protein" evidence="2">
    <location>
        <begin position="20"/>
        <end position="211"/>
    </location>
</feature>
<feature type="signal peptide" evidence="2">
    <location>
        <begin position="1"/>
        <end position="19"/>
    </location>
</feature>
<name>A0A1F5RGX7_9BACT</name>
<gene>
    <name evidence="4" type="ORF">A2024_10910</name>
</gene>
<reference evidence="4 5" key="1">
    <citation type="journal article" date="2016" name="Nat. Commun.">
        <title>Thousands of microbial genomes shed light on interconnected biogeochemical processes in an aquifer system.</title>
        <authorList>
            <person name="Anantharaman K."/>
            <person name="Brown C.T."/>
            <person name="Hug L.A."/>
            <person name="Sharon I."/>
            <person name="Castelle C.J."/>
            <person name="Probst A.J."/>
            <person name="Thomas B.C."/>
            <person name="Singh A."/>
            <person name="Wilkins M.J."/>
            <person name="Karaoz U."/>
            <person name="Brodie E.L."/>
            <person name="Williams K.H."/>
            <person name="Hubbard S.S."/>
            <person name="Banfield J.F."/>
        </authorList>
    </citation>
    <scope>NUCLEOTIDE SEQUENCE [LARGE SCALE GENOMIC DNA]</scope>
</reference>
<sequence length="211" mass="22579">MKKLILISLSLLSASFCWAQSKPHGILNLNTVNVKVDGQVGPEEYPTNFVDSQTGIGVSWVSDGRLLYVALQSPARGWVAIAFGNSKIRGTSMVIGYHKPGGGRVDEHVGSWVSTHKPIDKPSLVNFATGSNPTGTVIEFAMPLTLSNGQVIVPGQPMSYVLAHHAKKTSFKGRPSKKSAGTLLLGKPERADEMPVQTSPSADTIKKSDEK</sequence>
<organism evidence="4 5">
    <name type="scientific">Candidatus Edwardsbacteria bacterium GWF2_54_11</name>
    <dbReference type="NCBI Taxonomy" id="1817851"/>
    <lineage>
        <taxon>Bacteria</taxon>
        <taxon>Candidatus Edwardsiibacteriota</taxon>
    </lineage>
</organism>
<evidence type="ECO:0000256" key="1">
    <source>
        <dbReference type="SAM" id="MobiDB-lite"/>
    </source>
</evidence>
<dbReference type="Proteomes" id="UP000177230">
    <property type="component" value="Unassembled WGS sequence"/>
</dbReference>